<sequence length="89" mass="10193">MQKQIENETCHAPQIETFFQKLSVKYLCIKGSFARGASADETPKSFIKATGLSVQMFPFIRGNLAYRQAGGYSQRGKKSDIWRDWLAKW</sequence>
<accession>A0A6C0RFC9</accession>
<dbReference type="AlphaFoldDB" id="A0A6C0RFC9"/>
<dbReference type="EMBL" id="CP048409">
    <property type="protein sequence ID" value="QIA08542.1"/>
    <property type="molecule type" value="Genomic_DNA"/>
</dbReference>
<dbReference type="RefSeq" id="WP_163346544.1">
    <property type="nucleotide sequence ID" value="NZ_CP048409.1"/>
</dbReference>
<dbReference type="Proteomes" id="UP000474630">
    <property type="component" value="Chromosome"/>
</dbReference>
<organism evidence="1 2">
    <name type="scientific">Draconibacterium halophilum</name>
    <dbReference type="NCBI Taxonomy" id="2706887"/>
    <lineage>
        <taxon>Bacteria</taxon>
        <taxon>Pseudomonadati</taxon>
        <taxon>Bacteroidota</taxon>
        <taxon>Bacteroidia</taxon>
        <taxon>Marinilabiliales</taxon>
        <taxon>Prolixibacteraceae</taxon>
        <taxon>Draconibacterium</taxon>
    </lineage>
</organism>
<gene>
    <name evidence="1" type="ORF">G0Q07_12820</name>
</gene>
<keyword evidence="2" id="KW-1185">Reference proteome</keyword>
<evidence type="ECO:0000313" key="2">
    <source>
        <dbReference type="Proteomes" id="UP000474630"/>
    </source>
</evidence>
<name>A0A6C0RFC9_9BACT</name>
<proteinExistence type="predicted"/>
<reference evidence="1 2" key="1">
    <citation type="submission" date="2020-02" db="EMBL/GenBank/DDBJ databases">
        <title>Genome sequencing for Draconibacterium sp. strain M1.</title>
        <authorList>
            <person name="Park S.-J."/>
        </authorList>
    </citation>
    <scope>NUCLEOTIDE SEQUENCE [LARGE SCALE GENOMIC DNA]</scope>
    <source>
        <strain evidence="1 2">M1</strain>
    </source>
</reference>
<dbReference type="KEGG" id="drc:G0Q07_12820"/>
<evidence type="ECO:0000313" key="1">
    <source>
        <dbReference type="EMBL" id="QIA08542.1"/>
    </source>
</evidence>
<protein>
    <submittedName>
        <fullName evidence="1">Uncharacterized protein</fullName>
    </submittedName>
</protein>